<dbReference type="OrthoDB" id="8820484at2"/>
<keyword evidence="1" id="KW-0812">Transmembrane</keyword>
<gene>
    <name evidence="2" type="ORF">SAMN06295912_10666</name>
</gene>
<dbReference type="EMBL" id="FZOS01000006">
    <property type="protein sequence ID" value="SNS42274.1"/>
    <property type="molecule type" value="Genomic_DNA"/>
</dbReference>
<evidence type="ECO:0000313" key="3">
    <source>
        <dbReference type="Proteomes" id="UP000198281"/>
    </source>
</evidence>
<dbReference type="RefSeq" id="WP_089219009.1">
    <property type="nucleotide sequence ID" value="NZ_FZOS01000006.1"/>
</dbReference>
<proteinExistence type="predicted"/>
<evidence type="ECO:0008006" key="4">
    <source>
        <dbReference type="Google" id="ProtNLM"/>
    </source>
</evidence>
<sequence>MDFLKLVRSLEELLYEVMTWLIFYPRTFSRTVRHPVRLAHYTQSEMGEPFDEQFTDMLSPPLFLMLSLLLAHGLELLLHTQIDQGVSDVGKAIVGSEQNLLIFRSLVFSLFPLMMAQGLLHRQHQRVDRKSLRRPFFLQCYYAGPYAIIISMSSVLARLHGTGWQVVGLAVSAIATVWYIAIETHWFHTQLAISRLRALGIALKLYFGALLLGGVIGLLLLGPAAG</sequence>
<protein>
    <recommendedName>
        <fullName evidence="4">Yip1 domain-containing protein</fullName>
    </recommendedName>
</protein>
<dbReference type="AlphaFoldDB" id="A0A239EED4"/>
<keyword evidence="1" id="KW-1133">Transmembrane helix</keyword>
<reference evidence="3" key="1">
    <citation type="submission" date="2017-06" db="EMBL/GenBank/DDBJ databases">
        <authorList>
            <person name="Varghese N."/>
            <person name="Submissions S."/>
        </authorList>
    </citation>
    <scope>NUCLEOTIDE SEQUENCE [LARGE SCALE GENOMIC DNA]</scope>
    <source>
        <strain evidence="3">LNB2</strain>
    </source>
</reference>
<name>A0A239EED4_9SPHN</name>
<feature type="transmembrane region" description="Helical" evidence="1">
    <location>
        <begin position="102"/>
        <end position="120"/>
    </location>
</feature>
<feature type="transmembrane region" description="Helical" evidence="1">
    <location>
        <begin position="140"/>
        <end position="157"/>
    </location>
</feature>
<evidence type="ECO:0000313" key="2">
    <source>
        <dbReference type="EMBL" id="SNS42274.1"/>
    </source>
</evidence>
<evidence type="ECO:0000256" key="1">
    <source>
        <dbReference type="SAM" id="Phobius"/>
    </source>
</evidence>
<accession>A0A239EED4</accession>
<feature type="transmembrane region" description="Helical" evidence="1">
    <location>
        <begin position="163"/>
        <end position="182"/>
    </location>
</feature>
<organism evidence="2 3">
    <name type="scientific">Edaphosphingomonas laterariae</name>
    <dbReference type="NCBI Taxonomy" id="861865"/>
    <lineage>
        <taxon>Bacteria</taxon>
        <taxon>Pseudomonadati</taxon>
        <taxon>Pseudomonadota</taxon>
        <taxon>Alphaproteobacteria</taxon>
        <taxon>Sphingomonadales</taxon>
        <taxon>Rhizorhabdaceae</taxon>
        <taxon>Edaphosphingomonas</taxon>
    </lineage>
</organism>
<dbReference type="Proteomes" id="UP000198281">
    <property type="component" value="Unassembled WGS sequence"/>
</dbReference>
<feature type="transmembrane region" description="Helical" evidence="1">
    <location>
        <begin position="203"/>
        <end position="225"/>
    </location>
</feature>
<keyword evidence="3" id="KW-1185">Reference proteome</keyword>
<keyword evidence="1" id="KW-0472">Membrane</keyword>